<evidence type="ECO:0008006" key="4">
    <source>
        <dbReference type="Google" id="ProtNLM"/>
    </source>
</evidence>
<organism evidence="2 3">
    <name type="scientific">Candidatus Caccalectryoclostridium excrementigallinarum</name>
    <dbReference type="NCBI Taxonomy" id="2840710"/>
    <lineage>
        <taxon>Bacteria</taxon>
        <taxon>Bacillati</taxon>
        <taxon>Bacillota</taxon>
        <taxon>Clostridia</taxon>
        <taxon>Christensenellales</taxon>
        <taxon>Christensenellaceae</taxon>
        <taxon>Christensenellaceae incertae sedis</taxon>
        <taxon>Candidatus Caccalectryoclostridium</taxon>
    </lineage>
</organism>
<evidence type="ECO:0000256" key="1">
    <source>
        <dbReference type="SAM" id="SignalP"/>
    </source>
</evidence>
<feature type="chain" id="PRO_5039586963" description="DUF4825 domain-containing protein" evidence="1">
    <location>
        <begin position="24"/>
        <end position="129"/>
    </location>
</feature>
<protein>
    <recommendedName>
        <fullName evidence="4">DUF4825 domain-containing protein</fullName>
    </recommendedName>
</protein>
<proteinExistence type="predicted"/>
<evidence type="ECO:0000313" key="2">
    <source>
        <dbReference type="EMBL" id="HIU62396.1"/>
    </source>
</evidence>
<comment type="caution">
    <text evidence="2">The sequence shown here is derived from an EMBL/GenBank/DDBJ whole genome shotgun (WGS) entry which is preliminary data.</text>
</comment>
<reference evidence="2" key="1">
    <citation type="submission" date="2020-10" db="EMBL/GenBank/DDBJ databases">
        <authorList>
            <person name="Gilroy R."/>
        </authorList>
    </citation>
    <scope>NUCLEOTIDE SEQUENCE</scope>
    <source>
        <strain evidence="2">9366</strain>
    </source>
</reference>
<sequence>MKKKLFVAAVAAMLVLACVLSFAACTPSLEKLKSTYSDNGYGCFDIDVSGVLDKLAERDVEFEGEPSIKYAFVATKLIDNVVVVAFTDSADAKEVYEALGGSEGKNVKKKGNAVAFALSLGESAGLDLF</sequence>
<dbReference type="AlphaFoldDB" id="A0A9D1MLC2"/>
<dbReference type="EMBL" id="DVNJ01000003">
    <property type="protein sequence ID" value="HIU62396.1"/>
    <property type="molecule type" value="Genomic_DNA"/>
</dbReference>
<reference evidence="2" key="2">
    <citation type="journal article" date="2021" name="PeerJ">
        <title>Extensive microbial diversity within the chicken gut microbiome revealed by metagenomics and culture.</title>
        <authorList>
            <person name="Gilroy R."/>
            <person name="Ravi A."/>
            <person name="Getino M."/>
            <person name="Pursley I."/>
            <person name="Horton D.L."/>
            <person name="Alikhan N.F."/>
            <person name="Baker D."/>
            <person name="Gharbi K."/>
            <person name="Hall N."/>
            <person name="Watson M."/>
            <person name="Adriaenssens E.M."/>
            <person name="Foster-Nyarko E."/>
            <person name="Jarju S."/>
            <person name="Secka A."/>
            <person name="Antonio M."/>
            <person name="Oren A."/>
            <person name="Chaudhuri R.R."/>
            <person name="La Ragione R."/>
            <person name="Hildebrand F."/>
            <person name="Pallen M.J."/>
        </authorList>
    </citation>
    <scope>NUCLEOTIDE SEQUENCE</scope>
    <source>
        <strain evidence="2">9366</strain>
    </source>
</reference>
<feature type="signal peptide" evidence="1">
    <location>
        <begin position="1"/>
        <end position="23"/>
    </location>
</feature>
<accession>A0A9D1MLC2</accession>
<gene>
    <name evidence="2" type="ORF">IAB07_01320</name>
</gene>
<keyword evidence="1" id="KW-0732">Signal</keyword>
<dbReference type="PROSITE" id="PS51257">
    <property type="entry name" value="PROKAR_LIPOPROTEIN"/>
    <property type="match status" value="1"/>
</dbReference>
<dbReference type="Proteomes" id="UP000824145">
    <property type="component" value="Unassembled WGS sequence"/>
</dbReference>
<name>A0A9D1MLC2_9FIRM</name>
<evidence type="ECO:0000313" key="3">
    <source>
        <dbReference type="Proteomes" id="UP000824145"/>
    </source>
</evidence>